<feature type="compositionally biased region" description="Polar residues" evidence="8">
    <location>
        <begin position="823"/>
        <end position="833"/>
    </location>
</feature>
<evidence type="ECO:0000259" key="9">
    <source>
        <dbReference type="PROSITE" id="PS50048"/>
    </source>
</evidence>
<dbReference type="Gene3D" id="4.10.240.10">
    <property type="entry name" value="Zn(2)-C6 fungal-type DNA-binding domain"/>
    <property type="match status" value="1"/>
</dbReference>
<dbReference type="InterPro" id="IPR036864">
    <property type="entry name" value="Zn2-C6_fun-type_DNA-bd_sf"/>
</dbReference>
<accession>A0A8H4K7Z4</accession>
<dbReference type="GO" id="GO:0000976">
    <property type="term" value="F:transcription cis-regulatory region binding"/>
    <property type="evidence" value="ECO:0007669"/>
    <property type="project" value="TreeGrafter"/>
</dbReference>
<dbReference type="AlphaFoldDB" id="A0A8H4K7Z4"/>
<feature type="non-terminal residue" evidence="10">
    <location>
        <position position="846"/>
    </location>
</feature>
<evidence type="ECO:0000313" key="10">
    <source>
        <dbReference type="EMBL" id="KAF4445385.1"/>
    </source>
</evidence>
<evidence type="ECO:0000256" key="7">
    <source>
        <dbReference type="ARBA" id="ARBA00023242"/>
    </source>
</evidence>
<dbReference type="PANTHER" id="PTHR31845:SF39">
    <property type="entry name" value="TRANSCRIPTION FACTOR PBCR-RELATED"/>
    <property type="match status" value="1"/>
</dbReference>
<keyword evidence="2" id="KW-0479">Metal-binding</keyword>
<feature type="domain" description="Zn(2)-C6 fungal-type" evidence="9">
    <location>
        <begin position="113"/>
        <end position="146"/>
    </location>
</feature>
<dbReference type="InterPro" id="IPR051089">
    <property type="entry name" value="prtT"/>
</dbReference>
<dbReference type="InterPro" id="IPR007219">
    <property type="entry name" value="XnlR_reg_dom"/>
</dbReference>
<dbReference type="CDD" id="cd00067">
    <property type="entry name" value="GAL4"/>
    <property type="match status" value="1"/>
</dbReference>
<dbReference type="PROSITE" id="PS00463">
    <property type="entry name" value="ZN2_CY6_FUNGAL_1"/>
    <property type="match status" value="1"/>
</dbReference>
<sequence length="846" mass="92295">MFRFWLSHGMMCPGNVGDSATGRPIRRRPMELDPRLGASSGEHASSLTSNNPSEAISRVSPSRHVPPPIGALMSPAHGAQHDDGDGPDTPDAPGGQQHHDADPDGSDPKRPRACEACRGLKVRCEPDPNDEGPCKRCRKAGRSCVVTMPTRKRQKKTDSRVAELEKKIDALTASLQARAAPAGGHGHGVGGSPTVPPRPQQPSDSAMAASPYNITWKNTNQTPSWGMSTQSQSAIPTASATEQGVKLDRASPAQPPTASSTPAAGQKRKFEGQHGSDEQQRAEETPAEALASYLARAKQGDIVERGVLSMEKATELFTRYNDHMIFHLPAIVFPPGFTAAELRKTKPTLFLAIMAAATAESPSLQKTLQKELMLVFAEKVMLAGEKTLELVQAINVAVIWYWPPEHFEELKFYQLVHMAAVMAIDIGLGQKVKQRRGKVIPDSWRQGPSLGPSRRWTPPDPTSIESRRTWLTCYFLAANTSMALHRPNLIRWNPFMAESVRILQSSPDAAPTDAYFCHLVWTHRLSEEVGIQFALDDPTANISITDPRTQYTLKGLEQDLKEYSESIPPDMLQSTLKMSFSVLSLYMHEMALHSRAVEPIRPPFSADSLRDGLINGEKLSAAHISAISTCLTSIDSLLNTFLDMDIFSVRCLPVFNFVRVAYAVVMLIKLYFSASAHGSDLGRVFNKEDMQVGRHLDALLDKFRATAADDRCRPAAKFLVVLVMLRSWFYKQAKFDIKESGSVPPQPPPSSSIQPSPSQPTPINNSSSQSERPSTANTPLQLLSEVATGAGASSRNRDSSVHRTSFGGWGGMPQPPQPFFHDNTPSADATNTGPSNSSLPPPSSTM</sequence>
<dbReference type="GO" id="GO:0005634">
    <property type="term" value="C:nucleus"/>
    <property type="evidence" value="ECO:0007669"/>
    <property type="project" value="UniProtKB-SubCell"/>
</dbReference>
<keyword evidence="7" id="KW-0539">Nucleus</keyword>
<dbReference type="CDD" id="cd12148">
    <property type="entry name" value="fungal_TF_MHR"/>
    <property type="match status" value="1"/>
</dbReference>
<feature type="region of interest" description="Disordered" evidence="8">
    <location>
        <begin position="739"/>
        <end position="846"/>
    </location>
</feature>
<evidence type="ECO:0000256" key="2">
    <source>
        <dbReference type="ARBA" id="ARBA00022723"/>
    </source>
</evidence>
<name>A0A8H4K7Z4_9HYPO</name>
<keyword evidence="5" id="KW-0238">DNA-binding</keyword>
<reference evidence="10 11" key="1">
    <citation type="submission" date="2020-01" db="EMBL/GenBank/DDBJ databases">
        <title>Identification and distribution of gene clusters putatively required for synthesis of sphingolipid metabolism inhibitors in phylogenetically diverse species of the filamentous fungus Fusarium.</title>
        <authorList>
            <person name="Kim H.-S."/>
            <person name="Busman M."/>
            <person name="Brown D.W."/>
            <person name="Divon H."/>
            <person name="Uhlig S."/>
            <person name="Proctor R.H."/>
        </authorList>
    </citation>
    <scope>NUCLEOTIDE SEQUENCE [LARGE SCALE GENOMIC DNA]</scope>
    <source>
        <strain evidence="10 11">NRRL 20459</strain>
    </source>
</reference>
<dbReference type="PROSITE" id="PS50048">
    <property type="entry name" value="ZN2_CY6_FUNGAL_2"/>
    <property type="match status" value="1"/>
</dbReference>
<dbReference type="PANTHER" id="PTHR31845">
    <property type="entry name" value="FINGER DOMAIN PROTEIN, PUTATIVE-RELATED"/>
    <property type="match status" value="1"/>
</dbReference>
<feature type="compositionally biased region" description="Basic and acidic residues" evidence="8">
    <location>
        <begin position="97"/>
        <end position="110"/>
    </location>
</feature>
<proteinExistence type="predicted"/>
<dbReference type="InterPro" id="IPR001138">
    <property type="entry name" value="Zn2Cys6_DnaBD"/>
</dbReference>
<feature type="compositionally biased region" description="Polar residues" evidence="8">
    <location>
        <begin position="42"/>
        <end position="54"/>
    </location>
</feature>
<dbReference type="Pfam" id="PF00172">
    <property type="entry name" value="Zn_clus"/>
    <property type="match status" value="1"/>
</dbReference>
<feature type="compositionally biased region" description="Low complexity" evidence="8">
    <location>
        <begin position="250"/>
        <end position="264"/>
    </location>
</feature>
<evidence type="ECO:0000256" key="3">
    <source>
        <dbReference type="ARBA" id="ARBA00022833"/>
    </source>
</evidence>
<protein>
    <submittedName>
        <fullName evidence="10">Cercosporin resistance</fullName>
    </submittedName>
</protein>
<evidence type="ECO:0000256" key="5">
    <source>
        <dbReference type="ARBA" id="ARBA00023125"/>
    </source>
</evidence>
<keyword evidence="3" id="KW-0862">Zinc</keyword>
<dbReference type="SMART" id="SM00066">
    <property type="entry name" value="GAL4"/>
    <property type="match status" value="1"/>
</dbReference>
<feature type="compositionally biased region" description="Polar residues" evidence="8">
    <location>
        <begin position="771"/>
        <end position="781"/>
    </location>
</feature>
<organism evidence="10 11">
    <name type="scientific">Fusarium albosuccineum</name>
    <dbReference type="NCBI Taxonomy" id="1237068"/>
    <lineage>
        <taxon>Eukaryota</taxon>
        <taxon>Fungi</taxon>
        <taxon>Dikarya</taxon>
        <taxon>Ascomycota</taxon>
        <taxon>Pezizomycotina</taxon>
        <taxon>Sordariomycetes</taxon>
        <taxon>Hypocreomycetidae</taxon>
        <taxon>Hypocreales</taxon>
        <taxon>Nectriaceae</taxon>
        <taxon>Fusarium</taxon>
        <taxon>Fusarium decemcellulare species complex</taxon>
    </lineage>
</organism>
<dbReference type="SUPFAM" id="SSF57701">
    <property type="entry name" value="Zn2/Cys6 DNA-binding domain"/>
    <property type="match status" value="1"/>
</dbReference>
<feature type="region of interest" description="Disordered" evidence="8">
    <location>
        <begin position="31"/>
        <end position="110"/>
    </location>
</feature>
<dbReference type="GO" id="GO:0000981">
    <property type="term" value="F:DNA-binding transcription factor activity, RNA polymerase II-specific"/>
    <property type="evidence" value="ECO:0007669"/>
    <property type="project" value="InterPro"/>
</dbReference>
<evidence type="ECO:0000313" key="11">
    <source>
        <dbReference type="Proteomes" id="UP000554235"/>
    </source>
</evidence>
<dbReference type="GO" id="GO:0001216">
    <property type="term" value="F:DNA-binding transcription activator activity"/>
    <property type="evidence" value="ECO:0007669"/>
    <property type="project" value="UniProtKB-ARBA"/>
</dbReference>
<feature type="compositionally biased region" description="Polar residues" evidence="8">
    <location>
        <begin position="212"/>
        <end position="242"/>
    </location>
</feature>
<comment type="subcellular location">
    <subcellularLocation>
        <location evidence="1">Nucleus</location>
    </subcellularLocation>
</comment>
<keyword evidence="4" id="KW-0805">Transcription regulation</keyword>
<dbReference type="EMBL" id="JAADYS010003653">
    <property type="protein sequence ID" value="KAF4445385.1"/>
    <property type="molecule type" value="Genomic_DNA"/>
</dbReference>
<dbReference type="Pfam" id="PF04082">
    <property type="entry name" value="Fungal_trans"/>
    <property type="match status" value="1"/>
</dbReference>
<dbReference type="GO" id="GO:0008270">
    <property type="term" value="F:zinc ion binding"/>
    <property type="evidence" value="ECO:0007669"/>
    <property type="project" value="InterPro"/>
</dbReference>
<dbReference type="Proteomes" id="UP000554235">
    <property type="component" value="Unassembled WGS sequence"/>
</dbReference>
<keyword evidence="11" id="KW-1185">Reference proteome</keyword>
<evidence type="ECO:0000256" key="8">
    <source>
        <dbReference type="SAM" id="MobiDB-lite"/>
    </source>
</evidence>
<evidence type="ECO:0000256" key="6">
    <source>
        <dbReference type="ARBA" id="ARBA00023163"/>
    </source>
</evidence>
<feature type="compositionally biased region" description="Low complexity" evidence="8">
    <location>
        <begin position="751"/>
        <end position="770"/>
    </location>
</feature>
<comment type="caution">
    <text evidence="10">The sequence shown here is derived from an EMBL/GenBank/DDBJ whole genome shotgun (WGS) entry which is preliminary data.</text>
</comment>
<dbReference type="OrthoDB" id="8062037at2759"/>
<keyword evidence="6" id="KW-0804">Transcription</keyword>
<feature type="compositionally biased region" description="Basic and acidic residues" evidence="8">
    <location>
        <begin position="268"/>
        <end position="284"/>
    </location>
</feature>
<gene>
    <name evidence="10" type="ORF">FALBO_17189</name>
</gene>
<feature type="region of interest" description="Disordered" evidence="8">
    <location>
        <begin position="178"/>
        <end position="287"/>
    </location>
</feature>
<evidence type="ECO:0000256" key="4">
    <source>
        <dbReference type="ARBA" id="ARBA00023015"/>
    </source>
</evidence>
<evidence type="ECO:0000256" key="1">
    <source>
        <dbReference type="ARBA" id="ARBA00004123"/>
    </source>
</evidence>
<dbReference type="FunFam" id="4.10.240.10:FF:000003">
    <property type="entry name" value="C6 transcription factor (Leu3)"/>
    <property type="match status" value="1"/>
</dbReference>